<comment type="caution">
    <text evidence="1">The sequence shown here is derived from an EMBL/GenBank/DDBJ whole genome shotgun (WGS) entry which is preliminary data.</text>
</comment>
<dbReference type="EMBL" id="VSRR010011817">
    <property type="protein sequence ID" value="MPC53696.1"/>
    <property type="molecule type" value="Genomic_DNA"/>
</dbReference>
<accession>A0A5B7G8B6</accession>
<dbReference type="Proteomes" id="UP000324222">
    <property type="component" value="Unassembled WGS sequence"/>
</dbReference>
<protein>
    <submittedName>
        <fullName evidence="1">Uncharacterized protein</fullName>
    </submittedName>
</protein>
<organism evidence="1 2">
    <name type="scientific">Portunus trituberculatus</name>
    <name type="common">Swimming crab</name>
    <name type="synonym">Neptunus trituberculatus</name>
    <dbReference type="NCBI Taxonomy" id="210409"/>
    <lineage>
        <taxon>Eukaryota</taxon>
        <taxon>Metazoa</taxon>
        <taxon>Ecdysozoa</taxon>
        <taxon>Arthropoda</taxon>
        <taxon>Crustacea</taxon>
        <taxon>Multicrustacea</taxon>
        <taxon>Malacostraca</taxon>
        <taxon>Eumalacostraca</taxon>
        <taxon>Eucarida</taxon>
        <taxon>Decapoda</taxon>
        <taxon>Pleocyemata</taxon>
        <taxon>Brachyura</taxon>
        <taxon>Eubrachyura</taxon>
        <taxon>Portunoidea</taxon>
        <taxon>Portunidae</taxon>
        <taxon>Portuninae</taxon>
        <taxon>Portunus</taxon>
    </lineage>
</organism>
<evidence type="ECO:0000313" key="2">
    <source>
        <dbReference type="Proteomes" id="UP000324222"/>
    </source>
</evidence>
<reference evidence="1 2" key="1">
    <citation type="submission" date="2019-05" db="EMBL/GenBank/DDBJ databases">
        <title>Another draft genome of Portunus trituberculatus and its Hox gene families provides insights of decapod evolution.</title>
        <authorList>
            <person name="Jeong J.-H."/>
            <person name="Song I."/>
            <person name="Kim S."/>
            <person name="Choi T."/>
            <person name="Kim D."/>
            <person name="Ryu S."/>
            <person name="Kim W."/>
        </authorList>
    </citation>
    <scope>NUCLEOTIDE SEQUENCE [LARGE SCALE GENOMIC DNA]</scope>
    <source>
        <tissue evidence="1">Muscle</tissue>
    </source>
</reference>
<dbReference type="AlphaFoldDB" id="A0A5B7G8B6"/>
<evidence type="ECO:0000313" key="1">
    <source>
        <dbReference type="EMBL" id="MPC53696.1"/>
    </source>
</evidence>
<proteinExistence type="predicted"/>
<sequence>MAGVVEYWSRKMLYRDSLKQKVPSCALLATSPQVRKHHRHLRLRGTLIGFSAAFVARQLSFGTILTLVKRFALTSAATAPRLCTVVSLALHRLTSRSIVNAISQTKRIENDSVILQVSLSRPRGCLCLRVHPDYSKLRYFVCLVIGRLGVGARAETYDMTNKQVTTHLVTRSVDATSPLRPIPPCLPPAHPAPRLSFLPATSLSVPLSSPPPCLPRSQTPTRATPTLHDASTVIKGKCEGRGRAVHNISAHLRLHGHRKCSAPVITLQYNHHQHQG</sequence>
<name>A0A5B7G8B6_PORTR</name>
<gene>
    <name evidence="1" type="ORF">E2C01_047594</name>
</gene>
<keyword evidence="2" id="KW-1185">Reference proteome</keyword>